<evidence type="ECO:0000313" key="3">
    <source>
        <dbReference type="Proteomes" id="UP000215595"/>
    </source>
</evidence>
<sequence length="324" mass="33983">MVRKRRPGKFEAIVLASALGVACGATAAVAQTASAPGAVMPLGRAAPAPEGFLDLCERAPDQCPSIGPVPDGRALRAEANRRFWQAAVPRRAGPAAISPAAFTVAPPAVVDFRLVLPVPRLYPLDAALPLDAPSPETAPALDGAPSVEMVATTAVEVAGSAMSPEAAAAGDAITISPDLALAAPPVAEVAPATFALDRAGWRLVNGVNRRMNRGIRNASDARLYGREDHWTLPTGDQAQGDCEDYVLAKRAGLIAAGVPAEALSIAIVETAWGESHAVLLLASDQGEYVLDSLSPWVSRWDRVNYRWRERQAPGRPFDWVSVAL</sequence>
<gene>
    <name evidence="2" type="ORF">B7Z01_04170</name>
</gene>
<evidence type="ECO:0008006" key="4">
    <source>
        <dbReference type="Google" id="ProtNLM"/>
    </source>
</evidence>
<keyword evidence="1" id="KW-0732">Signal</keyword>
<evidence type="ECO:0000313" key="2">
    <source>
        <dbReference type="EMBL" id="OYX34747.1"/>
    </source>
</evidence>
<dbReference type="Gene3D" id="3.10.620.30">
    <property type="match status" value="1"/>
</dbReference>
<protein>
    <recommendedName>
        <fullName evidence="4">Transglutaminase family protein cysteine peptidase BTLCP</fullName>
    </recommendedName>
</protein>
<name>A0A258FRC6_9CAUL</name>
<organism evidence="2 3">
    <name type="scientific">Brevundimonas subvibrioides</name>
    <dbReference type="NCBI Taxonomy" id="74313"/>
    <lineage>
        <taxon>Bacteria</taxon>
        <taxon>Pseudomonadati</taxon>
        <taxon>Pseudomonadota</taxon>
        <taxon>Alphaproteobacteria</taxon>
        <taxon>Caulobacterales</taxon>
        <taxon>Caulobacteraceae</taxon>
        <taxon>Brevundimonas</taxon>
    </lineage>
</organism>
<reference evidence="2 3" key="1">
    <citation type="submission" date="2017-03" db="EMBL/GenBank/DDBJ databases">
        <title>Lifting the veil on microbial sulfur biogeochemistry in mining wastewaters.</title>
        <authorList>
            <person name="Kantor R.S."/>
            <person name="Colenbrander Nelson T."/>
            <person name="Marshall S."/>
            <person name="Bennett D."/>
            <person name="Apte S."/>
            <person name="Camacho D."/>
            <person name="Thomas B.C."/>
            <person name="Warren L.A."/>
            <person name="Banfield J.F."/>
        </authorList>
    </citation>
    <scope>NUCLEOTIDE SEQUENCE [LARGE SCALE GENOMIC DNA]</scope>
    <source>
        <strain evidence="2">32-69-9</strain>
    </source>
</reference>
<dbReference type="AlphaFoldDB" id="A0A258FRC6"/>
<evidence type="ECO:0000256" key="1">
    <source>
        <dbReference type="SAM" id="SignalP"/>
    </source>
</evidence>
<comment type="caution">
    <text evidence="2">The sequence shown here is derived from an EMBL/GenBank/DDBJ whole genome shotgun (WGS) entry which is preliminary data.</text>
</comment>
<dbReference type="Proteomes" id="UP000215595">
    <property type="component" value="Unassembled WGS sequence"/>
</dbReference>
<proteinExistence type="predicted"/>
<dbReference type="PANTHER" id="PTHR39327">
    <property type="match status" value="1"/>
</dbReference>
<dbReference type="PANTHER" id="PTHR39327:SF1">
    <property type="entry name" value="BLR5470 PROTEIN"/>
    <property type="match status" value="1"/>
</dbReference>
<feature type="signal peptide" evidence="1">
    <location>
        <begin position="1"/>
        <end position="27"/>
    </location>
</feature>
<dbReference type="EMBL" id="NCEB01000007">
    <property type="protein sequence ID" value="OYX34747.1"/>
    <property type="molecule type" value="Genomic_DNA"/>
</dbReference>
<feature type="chain" id="PRO_5012016736" description="Transglutaminase family protein cysteine peptidase BTLCP" evidence="1">
    <location>
        <begin position="28"/>
        <end position="324"/>
    </location>
</feature>
<dbReference type="PROSITE" id="PS51257">
    <property type="entry name" value="PROKAR_LIPOPROTEIN"/>
    <property type="match status" value="1"/>
</dbReference>
<accession>A0A258FRC6</accession>
<dbReference type="Pfam" id="PF06035">
    <property type="entry name" value="Peptidase_C93"/>
    <property type="match status" value="1"/>
</dbReference>
<dbReference type="InterPro" id="IPR010319">
    <property type="entry name" value="Transglutaminase-like_Cys_pept"/>
</dbReference>